<reference evidence="1 2" key="1">
    <citation type="journal article" date="2012" name="PLoS ONE">
        <title>Complete Genome and Transcriptomes of Streptococcus parasanguinis FW213: Phylogenic Relations and Potential Virulence Mechanisms.</title>
        <authorList>
            <person name="Geng J."/>
            <person name="Chiu C.H."/>
            <person name="Tang P."/>
            <person name="Chen Y."/>
            <person name="Shieh H.R."/>
            <person name="Hu S."/>
            <person name="Chen Y.Y."/>
        </authorList>
    </citation>
    <scope>NUCLEOTIDE SEQUENCE [LARGE SCALE GENOMIC DNA]</scope>
    <source>
        <strain evidence="1 2">FW213</strain>
    </source>
</reference>
<evidence type="ECO:0000313" key="1">
    <source>
        <dbReference type="EMBL" id="AFJ25671.1"/>
    </source>
</evidence>
<accession>I1ZKU7</accession>
<gene>
    <name evidence="1" type="ORF">Spaf_0664</name>
</gene>
<evidence type="ECO:0000313" key="2">
    <source>
        <dbReference type="Proteomes" id="UP000002865"/>
    </source>
</evidence>
<dbReference type="PaxDb" id="1114965-Spaf_0664"/>
<dbReference type="AntiFam" id="ANF00062">
    <property type="entry name" value="Shadow ORF (opposite ABC transporter protein)"/>
</dbReference>
<dbReference type="AlphaFoldDB" id="I1ZKU7"/>
<organism evidence="1 2">
    <name type="scientific">Streptococcus parasanguinis FW213</name>
    <dbReference type="NCBI Taxonomy" id="1114965"/>
    <lineage>
        <taxon>Bacteria</taxon>
        <taxon>Bacillati</taxon>
        <taxon>Bacillota</taxon>
        <taxon>Bacilli</taxon>
        <taxon>Lactobacillales</taxon>
        <taxon>Streptococcaceae</taxon>
        <taxon>Streptococcus</taxon>
    </lineage>
</organism>
<dbReference type="KEGG" id="scf:Spaf_0664"/>
<name>I1ZKU7_STRPA</name>
<dbReference type="HOGENOM" id="CLU_1239568_0_0_9"/>
<dbReference type="EMBL" id="CP003122">
    <property type="protein sequence ID" value="AFJ25671.1"/>
    <property type="molecule type" value="Genomic_DNA"/>
</dbReference>
<protein>
    <submittedName>
        <fullName evidence="1">Uncharacterized protein</fullName>
    </submittedName>
</protein>
<proteinExistence type="predicted"/>
<sequence>MIPNSSLILFNNSIIFCSLSASKLPVGSSAINISGLLIRALAKATLCFSPPLILSILLLNISFERPRVLQISLMLFSPFSKKYLGSRIFSFTVKPEIKLKFWNTQPIFLRLTLLKFFISKTELPQTKISPSFKLVIPNINLTRVVFPNPERPTIAVVLPFLNSKLQFLKIYLTFDPSLKHLVTFTNLIMISPSFHNNLANQLYYSFLLKKSLKVSSIPFRKLF</sequence>
<dbReference type="Proteomes" id="UP000002865">
    <property type="component" value="Chromosome"/>
</dbReference>